<proteinExistence type="predicted"/>
<organism evidence="1 2">
    <name type="scientific">Escherichia coli O157:H7 (strain EC869)</name>
    <dbReference type="NCBI Taxonomy" id="478008"/>
    <lineage>
        <taxon>Bacteria</taxon>
        <taxon>Pseudomonadati</taxon>
        <taxon>Pseudomonadota</taxon>
        <taxon>Gammaproteobacteria</taxon>
        <taxon>Enterobacterales</taxon>
        <taxon>Enterobacteriaceae</taxon>
        <taxon>Escherichia</taxon>
    </lineage>
</organism>
<protein>
    <submittedName>
        <fullName evidence="1">Uncharacterized protein</fullName>
    </submittedName>
</protein>
<reference evidence="1 2" key="1">
    <citation type="journal article" date="2011" name="Appl. Environ. Microbiol.">
        <title>Genome signatures of Escherichia coli O157:H7 isolates from the bovine host reservoir.</title>
        <authorList>
            <person name="Eppinger M."/>
            <person name="Mammel M.K."/>
            <person name="Leclerc J.E."/>
            <person name="Ravel J."/>
            <person name="Cebula T.A."/>
        </authorList>
    </citation>
    <scope>NUCLEOTIDE SEQUENCE [LARGE SCALE GENOMIC DNA]</scope>
    <source>
        <strain evidence="1 2">EC869</strain>
    </source>
</reference>
<dbReference type="EMBL" id="ABHU01000008">
    <property type="protein sequence ID" value="EDU91137.1"/>
    <property type="molecule type" value="Genomic_DNA"/>
</dbReference>
<comment type="caution">
    <text evidence="1">The sequence shown here is derived from an EMBL/GenBank/DDBJ whole genome shotgun (WGS) entry which is preliminary data.</text>
</comment>
<name>A0A0H3PSR4_ECO5C</name>
<dbReference type="BioCyc" id="ECOL478008-HMP:G76-484654-MONOMER"/>
<sequence length="60" mass="6660">MVFTINVGFSVCTPYHTTQTSVDVQVVSDWVTQFSGQLNALSFVCTVFNAAFVRIRPNQS</sequence>
<accession>A0A0H3PSR4</accession>
<gene>
    <name evidence="1" type="ORF">ECH7EC869_2995</name>
</gene>
<evidence type="ECO:0000313" key="1">
    <source>
        <dbReference type="EMBL" id="EDU91137.1"/>
    </source>
</evidence>
<dbReference type="Proteomes" id="UP000004641">
    <property type="component" value="Unassembled WGS sequence"/>
</dbReference>
<dbReference type="AlphaFoldDB" id="A0A0H3PSR4"/>
<evidence type="ECO:0000313" key="2">
    <source>
        <dbReference type="Proteomes" id="UP000004641"/>
    </source>
</evidence>